<keyword evidence="7" id="KW-1185">Reference proteome</keyword>
<feature type="active site" evidence="4">
    <location>
        <position position="23"/>
    </location>
</feature>
<reference evidence="7" key="1">
    <citation type="journal article" date="2019" name="Int. J. Syst. Evol. Microbiol.">
        <title>The Global Catalogue of Microorganisms (GCM) 10K type strain sequencing project: providing services to taxonomists for standard genome sequencing and annotation.</title>
        <authorList>
            <consortium name="The Broad Institute Genomics Platform"/>
            <consortium name="The Broad Institute Genome Sequencing Center for Infectious Disease"/>
            <person name="Wu L."/>
            <person name="Ma J."/>
        </authorList>
    </citation>
    <scope>NUCLEOTIDE SEQUENCE [LARGE SCALE GENOMIC DNA]</scope>
    <source>
        <strain evidence="7">KCTC 52298</strain>
    </source>
</reference>
<dbReference type="PANTHER" id="PTHR42872:SF3">
    <property type="entry name" value="PROTEIN-GLUTAMATE METHYLESTERASE_PROTEIN-GLUTAMINE GLUTAMINASE 1"/>
    <property type="match status" value="1"/>
</dbReference>
<organism evidence="6 7">
    <name type="scientific">Sphingobacterium tabacisoli</name>
    <dbReference type="NCBI Taxonomy" id="2044855"/>
    <lineage>
        <taxon>Bacteria</taxon>
        <taxon>Pseudomonadati</taxon>
        <taxon>Bacteroidota</taxon>
        <taxon>Sphingobacteriia</taxon>
        <taxon>Sphingobacteriales</taxon>
        <taxon>Sphingobacteriaceae</taxon>
        <taxon>Sphingobacterium</taxon>
    </lineage>
</organism>
<accession>A0ABW5L4D8</accession>
<evidence type="ECO:0000313" key="6">
    <source>
        <dbReference type="EMBL" id="MFD2555423.1"/>
    </source>
</evidence>
<feature type="domain" description="CheB-type methylesterase" evidence="5">
    <location>
        <begin position="11"/>
        <end position="194"/>
    </location>
</feature>
<dbReference type="Proteomes" id="UP001597440">
    <property type="component" value="Unassembled WGS sequence"/>
</dbReference>
<evidence type="ECO:0000313" key="7">
    <source>
        <dbReference type="Proteomes" id="UP001597440"/>
    </source>
</evidence>
<evidence type="ECO:0000256" key="2">
    <source>
        <dbReference type="ARBA" id="ARBA00039140"/>
    </source>
</evidence>
<proteinExistence type="predicted"/>
<evidence type="ECO:0000256" key="1">
    <source>
        <dbReference type="ARBA" id="ARBA00022801"/>
    </source>
</evidence>
<dbReference type="EMBL" id="JBHULD010000014">
    <property type="protein sequence ID" value="MFD2555423.1"/>
    <property type="molecule type" value="Genomic_DNA"/>
</dbReference>
<dbReference type="InterPro" id="IPR000673">
    <property type="entry name" value="Sig_transdc_resp-reg_Me-estase"/>
</dbReference>
<dbReference type="InterPro" id="IPR035909">
    <property type="entry name" value="CheB_C"/>
</dbReference>
<dbReference type="PANTHER" id="PTHR42872">
    <property type="entry name" value="PROTEIN-GLUTAMATE METHYLESTERASE/PROTEIN-GLUTAMINE GLUTAMINASE"/>
    <property type="match status" value="1"/>
</dbReference>
<dbReference type="Gene3D" id="3.40.50.180">
    <property type="entry name" value="Methylesterase CheB, C-terminal domain"/>
    <property type="match status" value="1"/>
</dbReference>
<evidence type="ECO:0000259" key="5">
    <source>
        <dbReference type="PROSITE" id="PS50122"/>
    </source>
</evidence>
<keyword evidence="1 4" id="KW-0378">Hydrolase</keyword>
<evidence type="ECO:0000256" key="4">
    <source>
        <dbReference type="PROSITE-ProRule" id="PRU00050"/>
    </source>
</evidence>
<comment type="caution">
    <text evidence="6">The sequence shown here is derived from an EMBL/GenBank/DDBJ whole genome shotgun (WGS) entry which is preliminary data.</text>
</comment>
<comment type="catalytic activity">
    <reaction evidence="3">
        <text>[protein]-L-glutamate 5-O-methyl ester + H2O = L-glutamyl-[protein] + methanol + H(+)</text>
        <dbReference type="Rhea" id="RHEA:23236"/>
        <dbReference type="Rhea" id="RHEA-COMP:10208"/>
        <dbReference type="Rhea" id="RHEA-COMP:10311"/>
        <dbReference type="ChEBI" id="CHEBI:15377"/>
        <dbReference type="ChEBI" id="CHEBI:15378"/>
        <dbReference type="ChEBI" id="CHEBI:17790"/>
        <dbReference type="ChEBI" id="CHEBI:29973"/>
        <dbReference type="ChEBI" id="CHEBI:82795"/>
        <dbReference type="EC" id="3.1.1.61"/>
    </reaction>
</comment>
<name>A0ABW5L4D8_9SPHI</name>
<gene>
    <name evidence="6" type="ORF">ACFSQW_13535</name>
</gene>
<evidence type="ECO:0000256" key="3">
    <source>
        <dbReference type="ARBA" id="ARBA00048267"/>
    </source>
</evidence>
<keyword evidence="4" id="KW-0145">Chemotaxis</keyword>
<feature type="active site" evidence="4">
    <location>
        <position position="50"/>
    </location>
</feature>
<dbReference type="SUPFAM" id="SSF52738">
    <property type="entry name" value="Methylesterase CheB, C-terminal domain"/>
    <property type="match status" value="1"/>
</dbReference>
<dbReference type="Pfam" id="PF01339">
    <property type="entry name" value="CheB_methylest"/>
    <property type="match status" value="1"/>
</dbReference>
<sequence>MKKYGESINVMSNGTKVVVIGGSAGSIHVLIEVLPYLNPDSLSSIVIVLHRKAHPESTLSMLLNAYSKVPVLEVVDKMPLEKGKIYLAPADYHLLFEKDGSMSLDVSEKVNFSRPSIDVAFYAAAQVFEENTIGILLSGANSDGVEGLAHIAQYGGTICVQDPSTAEVDFMPRQALNKLKIEHVLAPKDIAHYINKLNDKL</sequence>
<dbReference type="EC" id="3.1.1.61" evidence="2"/>
<protein>
    <recommendedName>
        <fullName evidence="2">protein-glutamate methylesterase</fullName>
        <ecNumber evidence="2">3.1.1.61</ecNumber>
    </recommendedName>
</protein>
<dbReference type="RefSeq" id="WP_246512499.1">
    <property type="nucleotide sequence ID" value="NZ_JAEQMU010000001.1"/>
</dbReference>
<dbReference type="PROSITE" id="PS50122">
    <property type="entry name" value="CHEB"/>
    <property type="match status" value="1"/>
</dbReference>
<dbReference type="CDD" id="cd16433">
    <property type="entry name" value="CheB"/>
    <property type="match status" value="1"/>
</dbReference>
<feature type="active site" evidence="4">
    <location>
        <position position="143"/>
    </location>
</feature>